<accession>A0A2U1UXX3</accession>
<name>A0A2U1UXX3_9PROT</name>
<dbReference type="InterPro" id="IPR019089">
    <property type="entry name" value="Cas_GSU0054"/>
</dbReference>
<comment type="caution">
    <text evidence="2">The sequence shown here is derived from an EMBL/GenBank/DDBJ whole genome shotgun (WGS) entry which is preliminary data.</text>
</comment>
<gene>
    <name evidence="2" type="primary">cas5u6u</name>
    <name evidence="2" type="ORF">CR165_22930</name>
</gene>
<dbReference type="AlphaFoldDB" id="A0A2U1UXX3"/>
<proteinExistence type="predicted"/>
<evidence type="ECO:0000313" key="2">
    <source>
        <dbReference type="EMBL" id="PWC26505.1"/>
    </source>
</evidence>
<reference evidence="3" key="1">
    <citation type="submission" date="2017-10" db="EMBL/GenBank/DDBJ databases">
        <authorList>
            <person name="Toshchakov S.V."/>
            <person name="Goeva M.A."/>
        </authorList>
    </citation>
    <scope>NUCLEOTIDE SEQUENCE [LARGE SCALE GENOMIC DNA]</scope>
    <source>
        <strain evidence="3">JR1/69-1-13</strain>
    </source>
</reference>
<dbReference type="OrthoDB" id="9787885at2"/>
<dbReference type="Proteomes" id="UP000245048">
    <property type="component" value="Unassembled WGS sequence"/>
</dbReference>
<feature type="region of interest" description="Disordered" evidence="1">
    <location>
        <begin position="1"/>
        <end position="31"/>
    </location>
</feature>
<organism evidence="2 3">
    <name type="scientific">Teichococcus aestuarii</name>
    <dbReference type="NCBI Taxonomy" id="568898"/>
    <lineage>
        <taxon>Bacteria</taxon>
        <taxon>Pseudomonadati</taxon>
        <taxon>Pseudomonadota</taxon>
        <taxon>Alphaproteobacteria</taxon>
        <taxon>Acetobacterales</taxon>
        <taxon>Roseomonadaceae</taxon>
        <taxon>Roseomonas</taxon>
    </lineage>
</organism>
<evidence type="ECO:0000313" key="3">
    <source>
        <dbReference type="Proteomes" id="UP000245048"/>
    </source>
</evidence>
<keyword evidence="3" id="KW-1185">Reference proteome</keyword>
<dbReference type="NCBIfam" id="TIGR02165">
    <property type="entry name" value="cas5_6_GSU0054"/>
    <property type="match status" value="1"/>
</dbReference>
<dbReference type="Pfam" id="PF09609">
    <property type="entry name" value="Cas_GSU0054"/>
    <property type="match status" value="1"/>
</dbReference>
<dbReference type="EMBL" id="PDOA01000035">
    <property type="protein sequence ID" value="PWC26505.1"/>
    <property type="molecule type" value="Genomic_DNA"/>
</dbReference>
<protein>
    <submittedName>
        <fullName evidence="2">Type I-U CRISPR-associated protein Cas5/Cas6</fullName>
    </submittedName>
</protein>
<sequence>MFVRGTPSPTLTRRSKVQAVSSHDGASRSGGADVPLVIEARFVSDRIMAATKDDRSQAEWPLHWGRCFSAHVAALHEMPPGDPGFAAAEDAVCWLETLGPPEIHACEGHRMPSLQSFVPVNDGLADPRNFLPDSSSRNRSREFPGVTVRHPVLRYAWRVGRDDIARHRVALQRLLAGITYLGRSVNFAFLRLLEVDASELPEAGKLVHWIPDPRGDTPMRTAAPGRLAWLRELHARGQGTDRGPVAFYARRSELAARSAGVVAGPWKPVWAAFALPQASRFLSVETEPVAKAVRAELVRRLRDVSRTSEGEASFAVDPFFSGHAEDGAPWRGDRLAIVPLANVLHSHADGRLLGFAVLMPDSADAERWRMVSELIYGGGDFNLPLLESFLFDRNGHSIRVPLFQAGQGAPSGLGPGRYVATSRRWTTITPILLSRRPDSGRRNAGHADEDTVRELVARDCELSGLPRPALVEVSATSPMPGVARAASFRQSRGGNQRWSTHALLEFNTPVAGPLLVGAGRYNGLGLLTPVGDGPDPISAMEMSASEQ</sequence>
<evidence type="ECO:0000256" key="1">
    <source>
        <dbReference type="SAM" id="MobiDB-lite"/>
    </source>
</evidence>